<dbReference type="Proteomes" id="UP000012249">
    <property type="component" value="Unassembled WGS sequence"/>
</dbReference>
<protein>
    <submittedName>
        <fullName evidence="3">Uncharacterized protein</fullName>
    </submittedName>
</protein>
<dbReference type="Gene3D" id="1.25.40.10">
    <property type="entry name" value="Tetratricopeptide repeat domain"/>
    <property type="match status" value="1"/>
</dbReference>
<keyword evidence="2" id="KW-0812">Transmembrane</keyword>
<evidence type="ECO:0000256" key="2">
    <source>
        <dbReference type="SAM" id="Phobius"/>
    </source>
</evidence>
<dbReference type="PROSITE" id="PS50005">
    <property type="entry name" value="TPR"/>
    <property type="match status" value="1"/>
</dbReference>
<gene>
    <name evidence="3" type="ORF">LEP1GSC043_3639</name>
</gene>
<dbReference type="AlphaFoldDB" id="N1U309"/>
<name>N1U309_9LEPT</name>
<sequence length="491" mass="56789">MNLKRTFILFLLLCQLRCATFTGTLINKWAGDYYESATFTGVYIGLAGDGVSSIYAGIQLGFAFGLVYAVATIVALPFIVFGLLQPLKVTPKLYFPVFSNDEAGKELRSLLQNIPRRIPFYILPIVIPSRPKASIEGELAESFFSSVYYNPLLNSFPYITQTSTSEIIERTLYSFQYLNQASISKILERISIDEIRNEMPRFRKLFDEDFVFISQAHLKFGECKLEKVPYKELVKFEERLMARDAYPRNKKDEEETGFMEVQVEIKTHLIDFKNQKIRLFEISETERGYNDFGQRACPDPVRAGKMALKNVGLSHTRKIFPQWEDTKLNLIRKDSDPNVQKLLEEGFQYFGEGDDENHEVILIRPGALEVWKRALAKSGNGSEGAFANIAYYYLNNGYLDEAIDSFRKAGAANPNRQRFWNLRIEDILWKRDQVYELKNDLKNKKRGSMKTISIRVIEKFNHRYGQNRFKSPISIKQKQTRINFSNTIINK</sequence>
<keyword evidence="2" id="KW-0472">Membrane</keyword>
<reference evidence="3 4" key="1">
    <citation type="submission" date="2013-02" db="EMBL/GenBank/DDBJ databases">
        <authorList>
            <person name="Harkins D.M."/>
            <person name="Durkin A.S."/>
            <person name="Brinkac L.M."/>
            <person name="Haft D.H."/>
            <person name="Selengut J.D."/>
            <person name="Sanka R."/>
            <person name="DePew J."/>
            <person name="Purushe J."/>
            <person name="Haake D.A."/>
            <person name="Matsunaga J."/>
            <person name="Vinetz J.M."/>
            <person name="Sutton G.G."/>
            <person name="Nierman W.C."/>
            <person name="Fouts D.E."/>
        </authorList>
    </citation>
    <scope>NUCLEOTIDE SEQUENCE [LARGE SCALE GENOMIC DNA]</scope>
    <source>
        <strain evidence="3 4">Ecochallenge</strain>
    </source>
</reference>
<keyword evidence="1" id="KW-0802">TPR repeat</keyword>
<organism evidence="3 4">
    <name type="scientific">Leptospira weilii str. Ecochallenge</name>
    <dbReference type="NCBI Taxonomy" id="1049986"/>
    <lineage>
        <taxon>Bacteria</taxon>
        <taxon>Pseudomonadati</taxon>
        <taxon>Spirochaetota</taxon>
        <taxon>Spirochaetia</taxon>
        <taxon>Leptospirales</taxon>
        <taxon>Leptospiraceae</taxon>
        <taxon>Leptospira</taxon>
    </lineage>
</organism>
<dbReference type="InterPro" id="IPR011990">
    <property type="entry name" value="TPR-like_helical_dom_sf"/>
</dbReference>
<dbReference type="SUPFAM" id="SSF48452">
    <property type="entry name" value="TPR-like"/>
    <property type="match status" value="1"/>
</dbReference>
<feature type="repeat" description="TPR" evidence="1">
    <location>
        <begin position="383"/>
        <end position="416"/>
    </location>
</feature>
<proteinExistence type="predicted"/>
<evidence type="ECO:0000313" key="4">
    <source>
        <dbReference type="Proteomes" id="UP000012249"/>
    </source>
</evidence>
<dbReference type="InterPro" id="IPR019734">
    <property type="entry name" value="TPR_rpt"/>
</dbReference>
<evidence type="ECO:0000313" key="3">
    <source>
        <dbReference type="EMBL" id="EMY12309.1"/>
    </source>
</evidence>
<feature type="transmembrane region" description="Helical" evidence="2">
    <location>
        <begin position="62"/>
        <end position="84"/>
    </location>
</feature>
<keyword evidence="2" id="KW-1133">Transmembrane helix</keyword>
<dbReference type="EMBL" id="AHMI02000309">
    <property type="protein sequence ID" value="EMY12309.1"/>
    <property type="molecule type" value="Genomic_DNA"/>
</dbReference>
<accession>N1U309</accession>
<evidence type="ECO:0000256" key="1">
    <source>
        <dbReference type="PROSITE-ProRule" id="PRU00339"/>
    </source>
</evidence>
<comment type="caution">
    <text evidence="3">The sequence shown here is derived from an EMBL/GenBank/DDBJ whole genome shotgun (WGS) entry which is preliminary data.</text>
</comment>